<reference evidence="1" key="1">
    <citation type="submission" date="2016-10" db="EMBL/GenBank/DDBJ databases">
        <title>Sequence of Gallionella enrichment culture.</title>
        <authorList>
            <person name="Poehlein A."/>
            <person name="Muehling M."/>
            <person name="Daniel R."/>
        </authorList>
    </citation>
    <scope>NUCLEOTIDE SEQUENCE</scope>
</reference>
<sequence length="110" mass="12175">MQTIEAAPNRAVSGLTDAPAEILICAYNAAFSELGLRFRWDAGALGSMGDARCEQTRMAEFIRRHHPHLLKAYDAEFLSGLICERKNAYLRQRGLQEGVAGQDLDGQQSH</sequence>
<evidence type="ECO:0000313" key="1">
    <source>
        <dbReference type="EMBL" id="OIQ78602.1"/>
    </source>
</evidence>
<name>A0A1J5Q5U5_9ZZZZ</name>
<comment type="caution">
    <text evidence="1">The sequence shown here is derived from an EMBL/GenBank/DDBJ whole genome shotgun (WGS) entry which is preliminary data.</text>
</comment>
<accession>A0A1J5Q5U5</accession>
<proteinExistence type="predicted"/>
<organism evidence="1">
    <name type="scientific">mine drainage metagenome</name>
    <dbReference type="NCBI Taxonomy" id="410659"/>
    <lineage>
        <taxon>unclassified sequences</taxon>
        <taxon>metagenomes</taxon>
        <taxon>ecological metagenomes</taxon>
    </lineage>
</organism>
<dbReference type="AlphaFoldDB" id="A0A1J5Q5U5"/>
<protein>
    <submittedName>
        <fullName evidence="1">Uncharacterized protein</fullName>
    </submittedName>
</protein>
<gene>
    <name evidence="1" type="ORF">GALL_396880</name>
</gene>
<dbReference type="Gene3D" id="1.10.150.240">
    <property type="entry name" value="Putative phosphatase, domain 2"/>
    <property type="match status" value="1"/>
</dbReference>
<dbReference type="InterPro" id="IPR023198">
    <property type="entry name" value="PGP-like_dom2"/>
</dbReference>
<dbReference type="EMBL" id="MLJW01001371">
    <property type="protein sequence ID" value="OIQ78602.1"/>
    <property type="molecule type" value="Genomic_DNA"/>
</dbReference>